<feature type="region of interest" description="Disordered" evidence="1">
    <location>
        <begin position="28"/>
        <end position="85"/>
    </location>
</feature>
<organism evidence="2">
    <name type="scientific">Guillardia theta</name>
    <name type="common">Cryptophyte</name>
    <name type="synonym">Cryptomonas phi</name>
    <dbReference type="NCBI Taxonomy" id="55529"/>
    <lineage>
        <taxon>Eukaryota</taxon>
        <taxon>Cryptophyceae</taxon>
        <taxon>Pyrenomonadales</taxon>
        <taxon>Geminigeraceae</taxon>
        <taxon>Guillardia</taxon>
    </lineage>
</organism>
<feature type="region of interest" description="Disordered" evidence="1">
    <location>
        <begin position="207"/>
        <end position="248"/>
    </location>
</feature>
<proteinExistence type="predicted"/>
<feature type="compositionally biased region" description="Polar residues" evidence="1">
    <location>
        <begin position="146"/>
        <end position="158"/>
    </location>
</feature>
<evidence type="ECO:0000313" key="2">
    <source>
        <dbReference type="EMBL" id="CAE2303956.1"/>
    </source>
</evidence>
<dbReference type="EMBL" id="HBKN01022319">
    <property type="protein sequence ID" value="CAE2303956.1"/>
    <property type="molecule type" value="Transcribed_RNA"/>
</dbReference>
<dbReference type="AlphaFoldDB" id="A0A7S4KT42"/>
<protein>
    <submittedName>
        <fullName evidence="2">Uncharacterized protein</fullName>
    </submittedName>
</protein>
<reference evidence="2" key="1">
    <citation type="submission" date="2021-01" db="EMBL/GenBank/DDBJ databases">
        <authorList>
            <person name="Corre E."/>
            <person name="Pelletier E."/>
            <person name="Niang G."/>
            <person name="Scheremetjew M."/>
            <person name="Finn R."/>
            <person name="Kale V."/>
            <person name="Holt S."/>
            <person name="Cochrane G."/>
            <person name="Meng A."/>
            <person name="Brown T."/>
            <person name="Cohen L."/>
        </authorList>
    </citation>
    <scope>NUCLEOTIDE SEQUENCE</scope>
    <source>
        <strain evidence="2">CCMP 2712</strain>
    </source>
</reference>
<evidence type="ECO:0000256" key="1">
    <source>
        <dbReference type="SAM" id="MobiDB-lite"/>
    </source>
</evidence>
<feature type="compositionally biased region" description="Basic residues" evidence="1">
    <location>
        <begin position="216"/>
        <end position="239"/>
    </location>
</feature>
<accession>A0A7S4KT42</accession>
<sequence length="248" mass="27928">MMSEVERSAQMIRMVCLDSMAATSLKVSRDGTRFSSCKPRSRSDQPQGEEGDVNEIKSLREMLASQESELNDVRHKSQAKISELTGKHKDLQARLSSSSTEISRLQDVITQKDNIISQLQAELQARKEEGSASPPSRASLAGSRHTAGQSPHPSEASNSRPSLTARARASLSSPSARLQQLIEEAQRRRHEHLSMESPLASVLLRDLTPSLLPQPRKLRQEHRHANKSMQRRRRRRRSLTSRSEKLRQ</sequence>
<gene>
    <name evidence="2" type="ORF">GTHE00462_LOCUS17525</name>
</gene>
<feature type="region of interest" description="Disordered" evidence="1">
    <location>
        <begin position="123"/>
        <end position="176"/>
    </location>
</feature>
<name>A0A7S4KT42_GUITH</name>
<feature type="compositionally biased region" description="Low complexity" evidence="1">
    <location>
        <begin position="159"/>
        <end position="176"/>
    </location>
</feature>